<dbReference type="PANTHER" id="PTHR45794:SF1">
    <property type="entry name" value="LEUCINE--TRNA LIGASE, CYTOPLASMIC"/>
    <property type="match status" value="1"/>
</dbReference>
<evidence type="ECO:0000313" key="4">
    <source>
        <dbReference type="Proteomes" id="UP000282876"/>
    </source>
</evidence>
<dbReference type="SUPFAM" id="SSF52374">
    <property type="entry name" value="Nucleotidylyl transferase"/>
    <property type="match status" value="1"/>
</dbReference>
<keyword evidence="4" id="KW-1185">Reference proteome</keyword>
<keyword evidence="3" id="KW-0436">Ligase</keyword>
<name>A0A437AHI7_9MICR</name>
<dbReference type="PANTHER" id="PTHR45794">
    <property type="entry name" value="LEUCYL-TRNA SYNTHETASE"/>
    <property type="match status" value="1"/>
</dbReference>
<comment type="catalytic activity">
    <reaction evidence="2">
        <text>tRNA(Leu) + L-leucine + ATP = L-leucyl-tRNA(Leu) + AMP + diphosphate</text>
        <dbReference type="Rhea" id="RHEA:11688"/>
        <dbReference type="Rhea" id="RHEA-COMP:9613"/>
        <dbReference type="Rhea" id="RHEA-COMP:9622"/>
        <dbReference type="ChEBI" id="CHEBI:30616"/>
        <dbReference type="ChEBI" id="CHEBI:33019"/>
        <dbReference type="ChEBI" id="CHEBI:57427"/>
        <dbReference type="ChEBI" id="CHEBI:78442"/>
        <dbReference type="ChEBI" id="CHEBI:78494"/>
        <dbReference type="ChEBI" id="CHEBI:456215"/>
        <dbReference type="EC" id="6.1.1.4"/>
    </reaction>
</comment>
<dbReference type="VEuPathDB" id="MicrosporidiaDB:TUBRATIS_29890"/>
<evidence type="ECO:0000256" key="1">
    <source>
        <dbReference type="ARBA" id="ARBA00005594"/>
    </source>
</evidence>
<dbReference type="GO" id="GO:0005524">
    <property type="term" value="F:ATP binding"/>
    <property type="evidence" value="ECO:0007669"/>
    <property type="project" value="InterPro"/>
</dbReference>
<comment type="similarity">
    <text evidence="1">Belongs to the class-I aminoacyl-tRNA synthetase family.</text>
</comment>
<protein>
    <submittedName>
        <fullName evidence="3">Leucyl-tRNA synthetase</fullName>
    </submittedName>
</protein>
<feature type="non-terminal residue" evidence="3">
    <location>
        <position position="1"/>
    </location>
</feature>
<gene>
    <name evidence="3" type="ORF">TUBRATIS_29890</name>
</gene>
<dbReference type="GO" id="GO:0004823">
    <property type="term" value="F:leucine-tRNA ligase activity"/>
    <property type="evidence" value="ECO:0007669"/>
    <property type="project" value="UniProtKB-EC"/>
</dbReference>
<organism evidence="3 4">
    <name type="scientific">Tubulinosema ratisbonensis</name>
    <dbReference type="NCBI Taxonomy" id="291195"/>
    <lineage>
        <taxon>Eukaryota</taxon>
        <taxon>Fungi</taxon>
        <taxon>Fungi incertae sedis</taxon>
        <taxon>Microsporidia</taxon>
        <taxon>Tubulinosematoidea</taxon>
        <taxon>Tubulinosematidae</taxon>
        <taxon>Tubulinosema</taxon>
    </lineage>
</organism>
<dbReference type="InterPro" id="IPR014729">
    <property type="entry name" value="Rossmann-like_a/b/a_fold"/>
</dbReference>
<reference evidence="3 4" key="1">
    <citation type="submission" date="2018-10" db="EMBL/GenBank/DDBJ databases">
        <title>Draft genome sequence of the microsporidian Tubulinosema ratisbonensis.</title>
        <authorList>
            <person name="Polonais V."/>
            <person name="Peyretaillade E."/>
            <person name="Niehus S."/>
            <person name="Wawrzyniak I."/>
            <person name="Franchet A."/>
            <person name="Gaspin C."/>
            <person name="Reichstadt M."/>
            <person name="Belser C."/>
            <person name="Labadie K."/>
            <person name="Delbac F."/>
            <person name="Ferrandon D."/>
        </authorList>
    </citation>
    <scope>NUCLEOTIDE SEQUENCE [LARGE SCALE GENOMIC DNA]</scope>
    <source>
        <strain evidence="3 4">Franzen</strain>
    </source>
</reference>
<sequence>KIPVKIKEGELSLYLPYQVKSSSKFFNLFYNKNTKLFLVHTDFSFIVQEETFDNLIYQVTDIKTVREILWDEINLKKEERDFTMVIFEDNTESNYLSINPDSLTEEINFIDEMINNKKFFTLNLSENILSFFKTESEIISRSNTVCVVALLDQWFIDYSKVDWKAKANICLKNLISHKETKLFLKNGMDWIGKWAFSRSFGIGTSFNEYVIDSLSDSTIYMSLYTFYHLLSDDMFGKSHFEVEEWMFDYIYKNVLSEEIKLEEKEIFCSCLADRKNNLEENLEFYNNYVEENEVVEGNLINEIESLVDEVNNVICSVEDEDDEAKKLISENMKLIRFIDNELSKLGG</sequence>
<dbReference type="InterPro" id="IPR004493">
    <property type="entry name" value="Leu-tRNA-synth_Ia_arc/euk"/>
</dbReference>
<evidence type="ECO:0000256" key="2">
    <source>
        <dbReference type="ARBA" id="ARBA00047469"/>
    </source>
</evidence>
<comment type="caution">
    <text evidence="3">The sequence shown here is derived from an EMBL/GenBank/DDBJ whole genome shotgun (WGS) entry which is preliminary data.</text>
</comment>
<dbReference type="EMBL" id="RCSS01000838">
    <property type="protein sequence ID" value="RVD90584.1"/>
    <property type="molecule type" value="Genomic_DNA"/>
</dbReference>
<dbReference type="GO" id="GO:0006429">
    <property type="term" value="P:leucyl-tRNA aminoacylation"/>
    <property type="evidence" value="ECO:0007669"/>
    <property type="project" value="InterPro"/>
</dbReference>
<dbReference type="Proteomes" id="UP000282876">
    <property type="component" value="Unassembled WGS sequence"/>
</dbReference>
<dbReference type="AlphaFoldDB" id="A0A437AHI7"/>
<dbReference type="STRING" id="291195.A0A437AHI7"/>
<proteinExistence type="inferred from homology"/>
<dbReference type="OrthoDB" id="10249672at2759"/>
<dbReference type="Gene3D" id="3.40.50.620">
    <property type="entry name" value="HUPs"/>
    <property type="match status" value="1"/>
</dbReference>
<keyword evidence="3" id="KW-0030">Aminoacyl-tRNA synthetase</keyword>
<accession>A0A437AHI7</accession>
<evidence type="ECO:0000313" key="3">
    <source>
        <dbReference type="EMBL" id="RVD90584.1"/>
    </source>
</evidence>